<dbReference type="AlphaFoldDB" id="A0A4Q2DH75"/>
<dbReference type="OrthoDB" id="4991875at2759"/>
<dbReference type="EMBL" id="SDEE01000214">
    <property type="protein sequence ID" value="RXW19227.1"/>
    <property type="molecule type" value="Genomic_DNA"/>
</dbReference>
<feature type="compositionally biased region" description="Low complexity" evidence="1">
    <location>
        <begin position="87"/>
        <end position="96"/>
    </location>
</feature>
<reference evidence="2 3" key="1">
    <citation type="submission" date="2019-01" db="EMBL/GenBank/DDBJ databases">
        <title>Draft genome sequence of Psathyrella aberdarensis IHI B618.</title>
        <authorList>
            <person name="Buettner E."/>
            <person name="Kellner H."/>
        </authorList>
    </citation>
    <scope>NUCLEOTIDE SEQUENCE [LARGE SCALE GENOMIC DNA]</scope>
    <source>
        <strain evidence="2 3">IHI B618</strain>
    </source>
</reference>
<keyword evidence="3" id="KW-1185">Reference proteome</keyword>
<feature type="region of interest" description="Disordered" evidence="1">
    <location>
        <begin position="84"/>
        <end position="126"/>
    </location>
</feature>
<proteinExistence type="predicted"/>
<evidence type="ECO:0000313" key="3">
    <source>
        <dbReference type="Proteomes" id="UP000290288"/>
    </source>
</evidence>
<dbReference type="Proteomes" id="UP000290288">
    <property type="component" value="Unassembled WGS sequence"/>
</dbReference>
<accession>A0A4Q2DH75</accession>
<organism evidence="2 3">
    <name type="scientific">Candolleomyces aberdarensis</name>
    <dbReference type="NCBI Taxonomy" id="2316362"/>
    <lineage>
        <taxon>Eukaryota</taxon>
        <taxon>Fungi</taxon>
        <taxon>Dikarya</taxon>
        <taxon>Basidiomycota</taxon>
        <taxon>Agaricomycotina</taxon>
        <taxon>Agaricomycetes</taxon>
        <taxon>Agaricomycetidae</taxon>
        <taxon>Agaricales</taxon>
        <taxon>Agaricineae</taxon>
        <taxon>Psathyrellaceae</taxon>
        <taxon>Candolleomyces</taxon>
    </lineage>
</organism>
<protein>
    <submittedName>
        <fullName evidence="2">Uncharacterized protein</fullName>
    </submittedName>
</protein>
<gene>
    <name evidence="2" type="ORF">EST38_g6622</name>
</gene>
<feature type="compositionally biased region" description="Polar residues" evidence="1">
    <location>
        <begin position="97"/>
        <end position="124"/>
    </location>
</feature>
<dbReference type="STRING" id="2316362.A0A4Q2DH75"/>
<name>A0A4Q2DH75_9AGAR</name>
<evidence type="ECO:0000256" key="1">
    <source>
        <dbReference type="SAM" id="MobiDB-lite"/>
    </source>
</evidence>
<comment type="caution">
    <text evidence="2">The sequence shown here is derived from an EMBL/GenBank/DDBJ whole genome shotgun (WGS) entry which is preliminary data.</text>
</comment>
<evidence type="ECO:0000313" key="2">
    <source>
        <dbReference type="EMBL" id="RXW19227.1"/>
    </source>
</evidence>
<sequence>MPSPFLLFLKRTATLVQGPAGATFTYTAPTEAPIPPGFTIDVKCSFTGANAVCTQEVPNGVSSGTIAIEEGLIPVALGTTLPGVQLTTTGGNTPTTSAEPSRRTTSPAGTGQTSAGASNPSPTSGAVVLKSSTASLSALLLMTFAATFVL</sequence>